<organism evidence="2 3">
    <name type="scientific">candidate division WWE3 bacterium RIFCSPHIGHO2_01_FULL_35_17</name>
    <dbReference type="NCBI Taxonomy" id="1802614"/>
    <lineage>
        <taxon>Bacteria</taxon>
        <taxon>Katanobacteria</taxon>
    </lineage>
</organism>
<dbReference type="Proteomes" id="UP000176444">
    <property type="component" value="Unassembled WGS sequence"/>
</dbReference>
<protein>
    <submittedName>
        <fullName evidence="2">Uncharacterized protein</fullName>
    </submittedName>
</protein>
<comment type="caution">
    <text evidence="2">The sequence shown here is derived from an EMBL/GenBank/DDBJ whole genome shotgun (WGS) entry which is preliminary data.</text>
</comment>
<sequence>MINRTFLKLILIFVGTLIIAGSGYAGFKILKDIDEIENQLDQTLTNKLPPEPKDKPESPPKDLDSSEIDTSGWLTYRSEELGVEVKYPKDWEVKEDIDYRPIIYKDKTEIGIFGIIRLNQPEHPSNPILEIVKTPGGIGYEFLDFFLTENIEIDGVLTQISYFNPTSSWFGECGEGKTTMKTTKKETAGGFKILFDGDKSEYQIWATYCQSIEQFDPKIFNRILSSFKWINSN</sequence>
<dbReference type="EMBL" id="MEUX01000003">
    <property type="protein sequence ID" value="OGC48022.1"/>
    <property type="molecule type" value="Genomic_DNA"/>
</dbReference>
<evidence type="ECO:0000313" key="2">
    <source>
        <dbReference type="EMBL" id="OGC48022.1"/>
    </source>
</evidence>
<reference evidence="2 3" key="1">
    <citation type="journal article" date="2016" name="Nat. Commun.">
        <title>Thousands of microbial genomes shed light on interconnected biogeochemical processes in an aquifer system.</title>
        <authorList>
            <person name="Anantharaman K."/>
            <person name="Brown C.T."/>
            <person name="Hug L.A."/>
            <person name="Sharon I."/>
            <person name="Castelle C.J."/>
            <person name="Probst A.J."/>
            <person name="Thomas B.C."/>
            <person name="Singh A."/>
            <person name="Wilkins M.J."/>
            <person name="Karaoz U."/>
            <person name="Brodie E.L."/>
            <person name="Williams K.H."/>
            <person name="Hubbard S.S."/>
            <person name="Banfield J.F."/>
        </authorList>
    </citation>
    <scope>NUCLEOTIDE SEQUENCE [LARGE SCALE GENOMIC DNA]</scope>
</reference>
<gene>
    <name evidence="2" type="ORF">A2713_00710</name>
</gene>
<proteinExistence type="predicted"/>
<dbReference type="AlphaFoldDB" id="A0A1F4USZ9"/>
<evidence type="ECO:0000256" key="1">
    <source>
        <dbReference type="SAM" id="MobiDB-lite"/>
    </source>
</evidence>
<evidence type="ECO:0000313" key="3">
    <source>
        <dbReference type="Proteomes" id="UP000176444"/>
    </source>
</evidence>
<feature type="compositionally biased region" description="Basic and acidic residues" evidence="1">
    <location>
        <begin position="50"/>
        <end position="64"/>
    </location>
</feature>
<accession>A0A1F4USZ9</accession>
<name>A0A1F4USZ9_UNCKA</name>
<feature type="region of interest" description="Disordered" evidence="1">
    <location>
        <begin position="43"/>
        <end position="68"/>
    </location>
</feature>